<dbReference type="PROSITE" id="PS51898">
    <property type="entry name" value="TYR_RECOMBINASE"/>
    <property type="match status" value="1"/>
</dbReference>
<evidence type="ECO:0000256" key="4">
    <source>
        <dbReference type="ARBA" id="ARBA00022618"/>
    </source>
</evidence>
<dbReference type="Gene3D" id="1.10.443.10">
    <property type="entry name" value="Intergrase catalytic core"/>
    <property type="match status" value="1"/>
</dbReference>
<keyword evidence="8 10" id="KW-0233">DNA recombination</keyword>
<evidence type="ECO:0000256" key="11">
    <source>
        <dbReference type="NCBIfam" id="TIGR02224"/>
    </source>
</evidence>
<dbReference type="GO" id="GO:0006313">
    <property type="term" value="P:DNA transposition"/>
    <property type="evidence" value="ECO:0007669"/>
    <property type="project" value="UniProtKB-UniRule"/>
</dbReference>
<keyword evidence="6 10" id="KW-0229">DNA integration</keyword>
<evidence type="ECO:0000259" key="12">
    <source>
        <dbReference type="PROSITE" id="PS51898"/>
    </source>
</evidence>
<evidence type="ECO:0000256" key="10">
    <source>
        <dbReference type="HAMAP-Rule" id="MF_01808"/>
    </source>
</evidence>
<comment type="subcellular location">
    <subcellularLocation>
        <location evidence="1 10">Cytoplasm</location>
    </subcellularLocation>
</comment>
<protein>
    <recommendedName>
        <fullName evidence="10 11">Tyrosine recombinase XerC</fullName>
    </recommendedName>
</protein>
<dbReference type="Proteomes" id="UP000050909">
    <property type="component" value="Unassembled WGS sequence"/>
</dbReference>
<evidence type="ECO:0000313" key="15">
    <source>
        <dbReference type="Proteomes" id="UP000050909"/>
    </source>
</evidence>
<feature type="domain" description="Core-binding (CB)" evidence="13">
    <location>
        <begin position="3"/>
        <end position="90"/>
    </location>
</feature>
<keyword evidence="7 10" id="KW-0238">DNA-binding</keyword>
<keyword evidence="4 10" id="KW-0132">Cell division</keyword>
<dbReference type="InterPro" id="IPR023009">
    <property type="entry name" value="Tyrosine_recombinase_XerC/XerD"/>
</dbReference>
<dbReference type="Gene3D" id="1.10.150.130">
    <property type="match status" value="1"/>
</dbReference>
<dbReference type="InterPro" id="IPR002104">
    <property type="entry name" value="Integrase_catalytic"/>
</dbReference>
<dbReference type="InterPro" id="IPR044068">
    <property type="entry name" value="CB"/>
</dbReference>
<dbReference type="EMBL" id="AZCV01000001">
    <property type="protein sequence ID" value="KRK38540.1"/>
    <property type="molecule type" value="Genomic_DNA"/>
</dbReference>
<dbReference type="InterPro" id="IPR010998">
    <property type="entry name" value="Integrase_recombinase_N"/>
</dbReference>
<accession>A0A0R1GW71</accession>
<dbReference type="AlphaFoldDB" id="A0A0R1GW71"/>
<evidence type="ECO:0000256" key="8">
    <source>
        <dbReference type="ARBA" id="ARBA00023172"/>
    </source>
</evidence>
<comment type="caution">
    <text evidence="14">The sequence shown here is derived from an EMBL/GenBank/DDBJ whole genome shotgun (WGS) entry which is preliminary data.</text>
</comment>
<dbReference type="NCBIfam" id="TIGR02224">
    <property type="entry name" value="recomb_XerC"/>
    <property type="match status" value="1"/>
</dbReference>
<dbReference type="GO" id="GO:0007059">
    <property type="term" value="P:chromosome segregation"/>
    <property type="evidence" value="ECO:0007669"/>
    <property type="project" value="UniProtKB-UniRule"/>
</dbReference>
<keyword evidence="3 10" id="KW-0963">Cytoplasm</keyword>
<name>A0A0R1GW71_9LACO</name>
<evidence type="ECO:0000256" key="6">
    <source>
        <dbReference type="ARBA" id="ARBA00022908"/>
    </source>
</evidence>
<dbReference type="InterPro" id="IPR004107">
    <property type="entry name" value="Integrase_SAM-like_N"/>
</dbReference>
<comment type="similarity">
    <text evidence="2 10">Belongs to the 'phage' integrase family. XerC subfamily.</text>
</comment>
<sequence length="310" mass="35725">MIEDSEDQIQQFLHYLTNERRYSVNTVLAYKKDLASFVQFLTENGGFTGFSNVSNRDVELFMAFLDDKGNKRDSIARRISALRSFYHFLIKREILRKNPTESVYLRTNEKKLPRFFYEQEMVALFAATTGEAPLDRRNAALLELFYATGMRVSEVADLTIAQLDLTLKIILVHGKGNKDRYVPFGEHAKKALTDYLDNVRPELLAKSGQTNDYVFLNNRGGKITSRGITYVLDRIIEKSALSAKIHPHMLRHTFATQMLNNGADLRTVQELLGHSSLSTTQAYTHVTMEHLQHDYQKYFPRNSNELKKED</sequence>
<feature type="active site" evidence="10">
    <location>
        <position position="274"/>
    </location>
</feature>
<dbReference type="NCBIfam" id="NF040815">
    <property type="entry name" value="recomb_XerA_Arch"/>
    <property type="match status" value="1"/>
</dbReference>
<feature type="active site" evidence="10">
    <location>
        <position position="248"/>
    </location>
</feature>
<dbReference type="GO" id="GO:0009037">
    <property type="term" value="F:tyrosine-based site-specific recombinase activity"/>
    <property type="evidence" value="ECO:0007669"/>
    <property type="project" value="UniProtKB-UniRule"/>
</dbReference>
<feature type="active site" evidence="10">
    <location>
        <position position="151"/>
    </location>
</feature>
<evidence type="ECO:0000259" key="13">
    <source>
        <dbReference type="PROSITE" id="PS51900"/>
    </source>
</evidence>
<dbReference type="CDD" id="cd00798">
    <property type="entry name" value="INT_XerDC_C"/>
    <property type="match status" value="1"/>
</dbReference>
<reference evidence="14 15" key="1">
    <citation type="journal article" date="2015" name="Genome Announc.">
        <title>Expanding the biotechnology potential of lactobacilli through comparative genomics of 213 strains and associated genera.</title>
        <authorList>
            <person name="Sun Z."/>
            <person name="Harris H.M."/>
            <person name="McCann A."/>
            <person name="Guo C."/>
            <person name="Argimon S."/>
            <person name="Zhang W."/>
            <person name="Yang X."/>
            <person name="Jeffery I.B."/>
            <person name="Cooney J.C."/>
            <person name="Kagawa T.F."/>
            <person name="Liu W."/>
            <person name="Song Y."/>
            <person name="Salvetti E."/>
            <person name="Wrobel A."/>
            <person name="Rasinkangas P."/>
            <person name="Parkhill J."/>
            <person name="Rea M.C."/>
            <person name="O'Sullivan O."/>
            <person name="Ritari J."/>
            <person name="Douillard F.P."/>
            <person name="Paul Ross R."/>
            <person name="Yang R."/>
            <person name="Briner A.E."/>
            <person name="Felis G.E."/>
            <person name="de Vos W.M."/>
            <person name="Barrangou R."/>
            <person name="Klaenhammer T.R."/>
            <person name="Caufield P.W."/>
            <person name="Cui Y."/>
            <person name="Zhang H."/>
            <person name="O'Toole P.W."/>
        </authorList>
    </citation>
    <scope>NUCLEOTIDE SEQUENCE [LARGE SCALE GENOMIC DNA]</scope>
    <source>
        <strain evidence="14 15">DSM 20534</strain>
    </source>
</reference>
<dbReference type="SUPFAM" id="SSF56349">
    <property type="entry name" value="DNA breaking-rejoining enzymes"/>
    <property type="match status" value="1"/>
</dbReference>
<dbReference type="Pfam" id="PF02899">
    <property type="entry name" value="Phage_int_SAM_1"/>
    <property type="match status" value="1"/>
</dbReference>
<dbReference type="HAMAP" id="MF_01808">
    <property type="entry name" value="Recomb_XerC_XerD"/>
    <property type="match status" value="1"/>
</dbReference>
<keyword evidence="15" id="KW-1185">Reference proteome</keyword>
<comment type="function">
    <text evidence="10">Site-specific tyrosine recombinase, which acts by catalyzing the cutting and rejoining of the recombining DNA molecules. The XerC-XerD complex is essential to convert dimers of the bacterial chromosome into monomers to permit their segregation at cell division. It also contributes to the segregational stability of plasmids.</text>
</comment>
<dbReference type="InterPro" id="IPR011010">
    <property type="entry name" value="DNA_brk_join_enz"/>
</dbReference>
<evidence type="ECO:0000256" key="7">
    <source>
        <dbReference type="ARBA" id="ARBA00023125"/>
    </source>
</evidence>
<dbReference type="NCBIfam" id="NF001399">
    <property type="entry name" value="PRK00283.1"/>
    <property type="match status" value="1"/>
</dbReference>
<dbReference type="PATRIC" id="fig|1423722.3.peg.231"/>
<feature type="active site" evidence="10">
    <location>
        <position position="251"/>
    </location>
</feature>
<evidence type="ECO:0000256" key="3">
    <source>
        <dbReference type="ARBA" id="ARBA00022490"/>
    </source>
</evidence>
<dbReference type="InterPro" id="IPR013762">
    <property type="entry name" value="Integrase-like_cat_sf"/>
</dbReference>
<evidence type="ECO:0000256" key="9">
    <source>
        <dbReference type="ARBA" id="ARBA00023306"/>
    </source>
</evidence>
<proteinExistence type="inferred from homology"/>
<dbReference type="PROSITE" id="PS51900">
    <property type="entry name" value="CB"/>
    <property type="match status" value="1"/>
</dbReference>
<dbReference type="PANTHER" id="PTHR30349">
    <property type="entry name" value="PHAGE INTEGRASE-RELATED"/>
    <property type="match status" value="1"/>
</dbReference>
<evidence type="ECO:0000256" key="2">
    <source>
        <dbReference type="ARBA" id="ARBA00006657"/>
    </source>
</evidence>
<feature type="active site" evidence="10">
    <location>
        <position position="175"/>
    </location>
</feature>
<organism evidence="14 15">
    <name type="scientific">Amylolactobacillus amylotrophicus DSM 20534</name>
    <dbReference type="NCBI Taxonomy" id="1423722"/>
    <lineage>
        <taxon>Bacteria</taxon>
        <taxon>Bacillati</taxon>
        <taxon>Bacillota</taxon>
        <taxon>Bacilli</taxon>
        <taxon>Lactobacillales</taxon>
        <taxon>Lactobacillaceae</taxon>
        <taxon>Amylolactobacillus</taxon>
    </lineage>
</organism>
<dbReference type="GO" id="GO:0003677">
    <property type="term" value="F:DNA binding"/>
    <property type="evidence" value="ECO:0007669"/>
    <property type="project" value="UniProtKB-UniRule"/>
</dbReference>
<evidence type="ECO:0000256" key="5">
    <source>
        <dbReference type="ARBA" id="ARBA00022829"/>
    </source>
</evidence>
<dbReference type="Pfam" id="PF00589">
    <property type="entry name" value="Phage_integrase"/>
    <property type="match status" value="1"/>
</dbReference>
<keyword evidence="5 10" id="KW-0159">Chromosome partition</keyword>
<feature type="domain" description="Tyr recombinase" evidence="12">
    <location>
        <begin position="111"/>
        <end position="296"/>
    </location>
</feature>
<feature type="active site" description="O-(3'-phospho-DNA)-tyrosine intermediate" evidence="10">
    <location>
        <position position="283"/>
    </location>
</feature>
<dbReference type="PANTHER" id="PTHR30349:SF77">
    <property type="entry name" value="TYROSINE RECOMBINASE XERC"/>
    <property type="match status" value="1"/>
</dbReference>
<dbReference type="InterPro" id="IPR050090">
    <property type="entry name" value="Tyrosine_recombinase_XerCD"/>
</dbReference>
<gene>
    <name evidence="10" type="primary">xerC</name>
    <name evidence="14" type="ORF">FC62_GL000227</name>
</gene>
<dbReference type="InterPro" id="IPR011931">
    <property type="entry name" value="Recomb_XerC"/>
</dbReference>
<comment type="subunit">
    <text evidence="10">Forms a cyclic heterotetrameric complex composed of two molecules of XerC and two molecules of XerD.</text>
</comment>
<evidence type="ECO:0000313" key="14">
    <source>
        <dbReference type="EMBL" id="KRK38540.1"/>
    </source>
</evidence>
<dbReference type="GO" id="GO:0005737">
    <property type="term" value="C:cytoplasm"/>
    <property type="evidence" value="ECO:0007669"/>
    <property type="project" value="UniProtKB-SubCell"/>
</dbReference>
<evidence type="ECO:0000256" key="1">
    <source>
        <dbReference type="ARBA" id="ARBA00004496"/>
    </source>
</evidence>
<dbReference type="GO" id="GO:0051301">
    <property type="term" value="P:cell division"/>
    <property type="evidence" value="ECO:0007669"/>
    <property type="project" value="UniProtKB-UniRule"/>
</dbReference>
<keyword evidence="9 10" id="KW-0131">Cell cycle</keyword>